<dbReference type="Pfam" id="PF15173">
    <property type="entry name" value="FAM180"/>
    <property type="match status" value="1"/>
</dbReference>
<dbReference type="PANTHER" id="PTHR34034">
    <property type="entry name" value="PROTEIN FAM180A-RELATED"/>
    <property type="match status" value="1"/>
</dbReference>
<keyword evidence="1" id="KW-0732">Signal</keyword>
<comment type="caution">
    <text evidence="2">The sequence shown here is derived from an EMBL/GenBank/DDBJ whole genome shotgun (WGS) entry which is preliminary data.</text>
</comment>
<feature type="chain" id="PRO_5038693481" evidence="1">
    <location>
        <begin position="17"/>
        <end position="164"/>
    </location>
</feature>
<dbReference type="Proteomes" id="UP001046870">
    <property type="component" value="Chromosome 7"/>
</dbReference>
<accession>A0A9D3Q6P6</accession>
<evidence type="ECO:0000256" key="1">
    <source>
        <dbReference type="SAM" id="SignalP"/>
    </source>
</evidence>
<reference evidence="2" key="1">
    <citation type="submission" date="2021-01" db="EMBL/GenBank/DDBJ databases">
        <authorList>
            <person name="Zahm M."/>
            <person name="Roques C."/>
            <person name="Cabau C."/>
            <person name="Klopp C."/>
            <person name="Donnadieu C."/>
            <person name="Jouanno E."/>
            <person name="Lampietro C."/>
            <person name="Louis A."/>
            <person name="Herpin A."/>
            <person name="Echchiki A."/>
            <person name="Berthelot C."/>
            <person name="Parey E."/>
            <person name="Roest-Crollius H."/>
            <person name="Braasch I."/>
            <person name="Postlethwait J."/>
            <person name="Bobe J."/>
            <person name="Montfort J."/>
            <person name="Bouchez O."/>
            <person name="Begum T."/>
            <person name="Mejri S."/>
            <person name="Adams A."/>
            <person name="Chen W.-J."/>
            <person name="Guiguen Y."/>
        </authorList>
    </citation>
    <scope>NUCLEOTIDE SEQUENCE</scope>
    <source>
        <strain evidence="2">YG-15Mar2019-1</strain>
        <tissue evidence="2">Brain</tissue>
    </source>
</reference>
<name>A0A9D3Q6P6_MEGAT</name>
<keyword evidence="3" id="KW-1185">Reference proteome</keyword>
<gene>
    <name evidence="2" type="ORF">MATL_G00097900</name>
</gene>
<proteinExistence type="predicted"/>
<organism evidence="2 3">
    <name type="scientific">Megalops atlanticus</name>
    <name type="common">Tarpon</name>
    <name type="synonym">Clupea gigantea</name>
    <dbReference type="NCBI Taxonomy" id="7932"/>
    <lineage>
        <taxon>Eukaryota</taxon>
        <taxon>Metazoa</taxon>
        <taxon>Chordata</taxon>
        <taxon>Craniata</taxon>
        <taxon>Vertebrata</taxon>
        <taxon>Euteleostomi</taxon>
        <taxon>Actinopterygii</taxon>
        <taxon>Neopterygii</taxon>
        <taxon>Teleostei</taxon>
        <taxon>Elopiformes</taxon>
        <taxon>Megalopidae</taxon>
        <taxon>Megalops</taxon>
    </lineage>
</organism>
<dbReference type="PANTHER" id="PTHR34034:SF2">
    <property type="entry name" value="PROTEIN FAM180A"/>
    <property type="match status" value="1"/>
</dbReference>
<dbReference type="OrthoDB" id="8935082at2759"/>
<sequence>MSISAALRVCVWITLGVCGFGGSRKDVSAVLHGGLPSQGFSRSVSDANLMYEILLGGIVIDTDDNIALRDQELASMRQGRAFISFFNDYVPKTLFAMEQLLATLEGQGKPLGSTRFETLILGTVYSAYQVRQQEQEEAQVAWSGVLARLANVTLIDLRMENAPN</sequence>
<protein>
    <submittedName>
        <fullName evidence="2">Uncharacterized protein</fullName>
    </submittedName>
</protein>
<feature type="signal peptide" evidence="1">
    <location>
        <begin position="1"/>
        <end position="16"/>
    </location>
</feature>
<dbReference type="InterPro" id="IPR029170">
    <property type="entry name" value="FAM180"/>
</dbReference>
<evidence type="ECO:0000313" key="3">
    <source>
        <dbReference type="Proteomes" id="UP001046870"/>
    </source>
</evidence>
<dbReference type="AlphaFoldDB" id="A0A9D3Q6P6"/>
<dbReference type="EMBL" id="JAFDVH010000007">
    <property type="protein sequence ID" value="KAG7473628.1"/>
    <property type="molecule type" value="Genomic_DNA"/>
</dbReference>
<evidence type="ECO:0000313" key="2">
    <source>
        <dbReference type="EMBL" id="KAG7473628.1"/>
    </source>
</evidence>